<keyword evidence="6 8" id="KW-0472">Membrane</keyword>
<name>A0A7Y0L6Z3_9FIRM</name>
<keyword evidence="4 8" id="KW-0812">Transmembrane</keyword>
<dbReference type="Pfam" id="PF00083">
    <property type="entry name" value="Sugar_tr"/>
    <property type="match status" value="1"/>
</dbReference>
<keyword evidence="5 8" id="KW-1133">Transmembrane helix</keyword>
<feature type="transmembrane region" description="Helical" evidence="8">
    <location>
        <begin position="262"/>
        <end position="284"/>
    </location>
</feature>
<evidence type="ECO:0000256" key="8">
    <source>
        <dbReference type="SAM" id="Phobius"/>
    </source>
</evidence>
<dbReference type="EMBL" id="JABBVZ010000082">
    <property type="protein sequence ID" value="NMP24082.1"/>
    <property type="molecule type" value="Genomic_DNA"/>
</dbReference>
<dbReference type="InterPro" id="IPR050814">
    <property type="entry name" value="Myo-inositol_Transporter"/>
</dbReference>
<feature type="transmembrane region" description="Helical" evidence="8">
    <location>
        <begin position="365"/>
        <end position="391"/>
    </location>
</feature>
<accession>A0A7Y0L6Z3</accession>
<dbReference type="InterPro" id="IPR003663">
    <property type="entry name" value="Sugar/inositol_transpt"/>
</dbReference>
<feature type="transmembrane region" description="Helical" evidence="8">
    <location>
        <begin position="304"/>
        <end position="326"/>
    </location>
</feature>
<dbReference type="InterPro" id="IPR036259">
    <property type="entry name" value="MFS_trans_sf"/>
</dbReference>
<dbReference type="InterPro" id="IPR005829">
    <property type="entry name" value="Sugar_transporter_CS"/>
</dbReference>
<feature type="domain" description="Major facilitator superfamily (MFS) profile" evidence="9">
    <location>
        <begin position="26"/>
        <end position="457"/>
    </location>
</feature>
<dbReference type="Proteomes" id="UP000533476">
    <property type="component" value="Unassembled WGS sequence"/>
</dbReference>
<evidence type="ECO:0000256" key="1">
    <source>
        <dbReference type="ARBA" id="ARBA00004651"/>
    </source>
</evidence>
<dbReference type="InterPro" id="IPR005828">
    <property type="entry name" value="MFS_sugar_transport-like"/>
</dbReference>
<evidence type="ECO:0000256" key="3">
    <source>
        <dbReference type="ARBA" id="ARBA00022448"/>
    </source>
</evidence>
<feature type="transmembrane region" description="Helical" evidence="8">
    <location>
        <begin position="403"/>
        <end position="423"/>
    </location>
</feature>
<protein>
    <submittedName>
        <fullName evidence="10">Sugar porter family MFS transporter</fullName>
    </submittedName>
</protein>
<dbReference type="PANTHER" id="PTHR48020">
    <property type="entry name" value="PROTON MYO-INOSITOL COTRANSPORTER"/>
    <property type="match status" value="1"/>
</dbReference>
<evidence type="ECO:0000256" key="2">
    <source>
        <dbReference type="ARBA" id="ARBA00010992"/>
    </source>
</evidence>
<evidence type="ECO:0000313" key="10">
    <source>
        <dbReference type="EMBL" id="NMP24082.1"/>
    </source>
</evidence>
<dbReference type="PRINTS" id="PR00171">
    <property type="entry name" value="SUGRTRNSPORT"/>
</dbReference>
<feature type="transmembrane region" description="Helical" evidence="8">
    <location>
        <begin position="115"/>
        <end position="137"/>
    </location>
</feature>
<dbReference type="GO" id="GO:0005886">
    <property type="term" value="C:plasma membrane"/>
    <property type="evidence" value="ECO:0007669"/>
    <property type="project" value="UniProtKB-SubCell"/>
</dbReference>
<dbReference type="SUPFAM" id="SSF103473">
    <property type="entry name" value="MFS general substrate transporter"/>
    <property type="match status" value="1"/>
</dbReference>
<feature type="transmembrane region" description="Helical" evidence="8">
    <location>
        <begin position="90"/>
        <end position="109"/>
    </location>
</feature>
<proteinExistence type="inferred from homology"/>
<dbReference type="InterPro" id="IPR020846">
    <property type="entry name" value="MFS_dom"/>
</dbReference>
<evidence type="ECO:0000313" key="11">
    <source>
        <dbReference type="Proteomes" id="UP000533476"/>
    </source>
</evidence>
<dbReference type="PANTHER" id="PTHR48020:SF12">
    <property type="entry name" value="PROTON MYO-INOSITOL COTRANSPORTER"/>
    <property type="match status" value="1"/>
</dbReference>
<dbReference type="RefSeq" id="WP_169101891.1">
    <property type="nucleotide sequence ID" value="NZ_JABBVZ010000082.1"/>
</dbReference>
<organism evidence="10 11">
    <name type="scientific">Sulfobacillus harzensis</name>
    <dbReference type="NCBI Taxonomy" id="2729629"/>
    <lineage>
        <taxon>Bacteria</taxon>
        <taxon>Bacillati</taxon>
        <taxon>Bacillota</taxon>
        <taxon>Clostridia</taxon>
        <taxon>Eubacteriales</taxon>
        <taxon>Clostridiales Family XVII. Incertae Sedis</taxon>
        <taxon>Sulfobacillus</taxon>
    </lineage>
</organism>
<feature type="transmembrane region" description="Helical" evidence="8">
    <location>
        <begin position="59"/>
        <end position="78"/>
    </location>
</feature>
<dbReference type="PROSITE" id="PS00217">
    <property type="entry name" value="SUGAR_TRANSPORT_2"/>
    <property type="match status" value="1"/>
</dbReference>
<dbReference type="NCBIfam" id="TIGR00879">
    <property type="entry name" value="SP"/>
    <property type="match status" value="1"/>
</dbReference>
<keyword evidence="3 7" id="KW-0813">Transport</keyword>
<comment type="subcellular location">
    <subcellularLocation>
        <location evidence="1">Cell membrane</location>
        <topology evidence="1">Multi-pass membrane protein</topology>
    </subcellularLocation>
</comment>
<feature type="transmembrane region" description="Helical" evidence="8">
    <location>
        <begin position="149"/>
        <end position="171"/>
    </location>
</feature>
<evidence type="ECO:0000256" key="4">
    <source>
        <dbReference type="ARBA" id="ARBA00022692"/>
    </source>
</evidence>
<comment type="caution">
    <text evidence="10">The sequence shown here is derived from an EMBL/GenBank/DDBJ whole genome shotgun (WGS) entry which is preliminary data.</text>
</comment>
<dbReference type="Gene3D" id="1.20.1250.20">
    <property type="entry name" value="MFS general substrate transporter like domains"/>
    <property type="match status" value="2"/>
</dbReference>
<gene>
    <name evidence="10" type="ORF">HIJ39_17250</name>
</gene>
<sequence length="478" mass="51451">MEKEHYRWNIADTLDRNHVTSLYWSLALMATIGGFLFGYDTSNIGSALTFIPYKLSGLALGYLVAGASLGAALGALLAGPITDRFGRKALLLVDAAIYAVGALLSALTVDAGMLLVARTLVGLAVGADSAVATAYIAEYAPKDRRGKLAIIQQWMVTIGILAAYVVAIIVFRALPGHAASLDWRLILGLGAVPALVGLGLRVKMPESPRWLFEKGLDERLIETLALLGIHVDRQTIREARQKESQDEEKTPRPVISGGVRRAFVVVAVFMIFQQITGINVPFYYGPKILEPYFARPHMSLVGIAVSGIEATLVLAVVNVLATYIGFRNIDSFGRKSLARLGYGGMALFMILSAGAFAFLSGPARAWTVLVTLAGFIVFFAFGVGGTGWIIQGEYFPTAVRGRMAALAAVVDWIANFAITELFPVMHSHWGLPADMLVFAGLAVLAVIFVSVWMPETKGLSVEAIATLFEQQSHSSRTE</sequence>
<comment type="similarity">
    <text evidence="2 7">Belongs to the major facilitator superfamily. Sugar transporter (TC 2.A.1.1) family.</text>
</comment>
<dbReference type="PROSITE" id="PS00216">
    <property type="entry name" value="SUGAR_TRANSPORT_1"/>
    <property type="match status" value="1"/>
</dbReference>
<feature type="transmembrane region" description="Helical" evidence="8">
    <location>
        <begin position="183"/>
        <end position="202"/>
    </location>
</feature>
<evidence type="ECO:0000256" key="6">
    <source>
        <dbReference type="ARBA" id="ARBA00023136"/>
    </source>
</evidence>
<evidence type="ECO:0000259" key="9">
    <source>
        <dbReference type="PROSITE" id="PS50850"/>
    </source>
</evidence>
<feature type="transmembrane region" description="Helical" evidence="8">
    <location>
        <begin position="21"/>
        <end position="39"/>
    </location>
</feature>
<feature type="transmembrane region" description="Helical" evidence="8">
    <location>
        <begin position="338"/>
        <end position="359"/>
    </location>
</feature>
<dbReference type="GO" id="GO:0022857">
    <property type="term" value="F:transmembrane transporter activity"/>
    <property type="evidence" value="ECO:0007669"/>
    <property type="project" value="InterPro"/>
</dbReference>
<reference evidence="10 11" key="1">
    <citation type="submission" date="2020-04" db="EMBL/GenBank/DDBJ databases">
        <authorList>
            <person name="Zhang R."/>
            <person name="Schippers A."/>
        </authorList>
    </citation>
    <scope>NUCLEOTIDE SEQUENCE [LARGE SCALE GENOMIC DNA]</scope>
    <source>
        <strain evidence="10 11">DSM 109850</strain>
    </source>
</reference>
<evidence type="ECO:0000256" key="5">
    <source>
        <dbReference type="ARBA" id="ARBA00022989"/>
    </source>
</evidence>
<dbReference type="AlphaFoldDB" id="A0A7Y0L6Z3"/>
<feature type="transmembrane region" description="Helical" evidence="8">
    <location>
        <begin position="435"/>
        <end position="453"/>
    </location>
</feature>
<dbReference type="PROSITE" id="PS50850">
    <property type="entry name" value="MFS"/>
    <property type="match status" value="1"/>
</dbReference>
<evidence type="ECO:0000256" key="7">
    <source>
        <dbReference type="RuleBase" id="RU003346"/>
    </source>
</evidence>
<keyword evidence="11" id="KW-1185">Reference proteome</keyword>